<organism evidence="12 13">
    <name type="scientific">Candidatus Neomicrothrix subdominans</name>
    <dbReference type="NCBI Taxonomy" id="2954438"/>
    <lineage>
        <taxon>Bacteria</taxon>
        <taxon>Bacillati</taxon>
        <taxon>Actinomycetota</taxon>
        <taxon>Acidimicrobiia</taxon>
        <taxon>Acidimicrobiales</taxon>
        <taxon>Microthrixaceae</taxon>
        <taxon>Candidatus Neomicrothrix</taxon>
    </lineage>
</organism>
<evidence type="ECO:0000313" key="13">
    <source>
        <dbReference type="Proteomes" id="UP000727993"/>
    </source>
</evidence>
<dbReference type="EMBL" id="JADJZA010000001">
    <property type="protein sequence ID" value="MBK9295346.1"/>
    <property type="molecule type" value="Genomic_DNA"/>
</dbReference>
<reference evidence="12 13" key="1">
    <citation type="submission" date="2020-10" db="EMBL/GenBank/DDBJ databases">
        <title>Connecting structure to function with the recovery of over 1000 high-quality activated sludge metagenome-assembled genomes encoding full-length rRNA genes using long-read sequencing.</title>
        <authorList>
            <person name="Singleton C.M."/>
            <person name="Petriglieri F."/>
            <person name="Kristensen J.M."/>
            <person name="Kirkegaard R.H."/>
            <person name="Michaelsen T.Y."/>
            <person name="Andersen M.H."/>
            <person name="Karst S.M."/>
            <person name="Dueholm M.S."/>
            <person name="Nielsen P.H."/>
            <person name="Albertsen M."/>
        </authorList>
    </citation>
    <scope>NUCLEOTIDE SEQUENCE [LARGE SCALE GENOMIC DNA]</scope>
    <source>
        <strain evidence="12">Lyne_18-Q3-R50-59_MAXAC.006</strain>
    </source>
</reference>
<sequence length="338" mass="34512">MTGNFGGGAPDGAGADDSIESLLGAYALDAVSGDERLQVDMLLERSPSARAELATMQVAVDALAAEAASAPPIGTWDRLRDRLAETGAESGTGSAPSVDALFPDGALSIPPGVRSSDRRTDEASDGGRDQASADADADGALDAARDEMVDVRREPTPVDELAQRRSARSGAVAGDPGRRATRVGGVRGWALAAAAAAVVAVLMLGGLVVRQGTRIDNLSSEMASGGIERSAQQALADPSSELVDLTGGDLKVNVRAAVTEDGTGYLFAEDLPELPAGQTYQLWAARDDNVVSVGVLGRRPMVSAFQTATDAKALAISVETEGGVVTSDHDPVAVGEFS</sequence>
<dbReference type="PANTHER" id="PTHR37461">
    <property type="entry name" value="ANTI-SIGMA-K FACTOR RSKA"/>
    <property type="match status" value="1"/>
</dbReference>
<name>A0A936TBG6_9ACTN</name>
<protein>
    <recommendedName>
        <fullName evidence="8">Regulator of SigK</fullName>
    </recommendedName>
    <alternativeName>
        <fullName evidence="7">Sigma-K anti-sigma factor RskA</fullName>
    </alternativeName>
</protein>
<feature type="compositionally biased region" description="Low complexity" evidence="9">
    <location>
        <begin position="129"/>
        <end position="142"/>
    </location>
</feature>
<dbReference type="AlphaFoldDB" id="A0A936TBG6"/>
<feature type="region of interest" description="Disordered" evidence="9">
    <location>
        <begin position="86"/>
        <end position="179"/>
    </location>
</feature>
<keyword evidence="3" id="KW-1003">Cell membrane</keyword>
<dbReference type="InterPro" id="IPR018764">
    <property type="entry name" value="RskA_C"/>
</dbReference>
<feature type="compositionally biased region" description="Basic and acidic residues" evidence="9">
    <location>
        <begin position="143"/>
        <end position="156"/>
    </location>
</feature>
<evidence type="ECO:0000313" key="12">
    <source>
        <dbReference type="EMBL" id="MBK9295346.1"/>
    </source>
</evidence>
<dbReference type="GO" id="GO:0016989">
    <property type="term" value="F:sigma factor antagonist activity"/>
    <property type="evidence" value="ECO:0007669"/>
    <property type="project" value="TreeGrafter"/>
</dbReference>
<proteinExistence type="predicted"/>
<feature type="domain" description="Anti-sigma K factor RskA C-terminal" evidence="11">
    <location>
        <begin position="192"/>
        <end position="324"/>
    </location>
</feature>
<dbReference type="PANTHER" id="PTHR37461:SF1">
    <property type="entry name" value="ANTI-SIGMA-K FACTOR RSKA"/>
    <property type="match status" value="1"/>
</dbReference>
<keyword evidence="4 10" id="KW-0812">Transmembrane</keyword>
<evidence type="ECO:0000256" key="4">
    <source>
        <dbReference type="ARBA" id="ARBA00022692"/>
    </source>
</evidence>
<feature type="transmembrane region" description="Helical" evidence="10">
    <location>
        <begin position="188"/>
        <end position="209"/>
    </location>
</feature>
<evidence type="ECO:0000256" key="8">
    <source>
        <dbReference type="ARBA" id="ARBA00030803"/>
    </source>
</evidence>
<dbReference type="GO" id="GO:0005886">
    <property type="term" value="C:plasma membrane"/>
    <property type="evidence" value="ECO:0007669"/>
    <property type="project" value="UniProtKB-SubCell"/>
</dbReference>
<accession>A0A936TBG6</accession>
<comment type="subcellular location">
    <subcellularLocation>
        <location evidence="2">Cell membrane</location>
    </subcellularLocation>
    <subcellularLocation>
        <location evidence="1">Membrane</location>
        <topology evidence="1">Single-pass membrane protein</topology>
    </subcellularLocation>
</comment>
<keyword evidence="6 10" id="KW-0472">Membrane</keyword>
<dbReference type="Proteomes" id="UP000727993">
    <property type="component" value="Unassembled WGS sequence"/>
</dbReference>
<evidence type="ECO:0000256" key="3">
    <source>
        <dbReference type="ARBA" id="ARBA00022475"/>
    </source>
</evidence>
<evidence type="ECO:0000256" key="1">
    <source>
        <dbReference type="ARBA" id="ARBA00004167"/>
    </source>
</evidence>
<dbReference type="InterPro" id="IPR051474">
    <property type="entry name" value="Anti-sigma-K/W_factor"/>
</dbReference>
<dbReference type="GO" id="GO:0006417">
    <property type="term" value="P:regulation of translation"/>
    <property type="evidence" value="ECO:0007669"/>
    <property type="project" value="TreeGrafter"/>
</dbReference>
<evidence type="ECO:0000256" key="2">
    <source>
        <dbReference type="ARBA" id="ARBA00004236"/>
    </source>
</evidence>
<evidence type="ECO:0000256" key="6">
    <source>
        <dbReference type="ARBA" id="ARBA00023136"/>
    </source>
</evidence>
<evidence type="ECO:0000259" key="11">
    <source>
        <dbReference type="Pfam" id="PF10099"/>
    </source>
</evidence>
<evidence type="ECO:0000256" key="7">
    <source>
        <dbReference type="ARBA" id="ARBA00029829"/>
    </source>
</evidence>
<evidence type="ECO:0000256" key="9">
    <source>
        <dbReference type="SAM" id="MobiDB-lite"/>
    </source>
</evidence>
<gene>
    <name evidence="12" type="ORF">IPN02_00395</name>
</gene>
<comment type="caution">
    <text evidence="12">The sequence shown here is derived from an EMBL/GenBank/DDBJ whole genome shotgun (WGS) entry which is preliminary data.</text>
</comment>
<keyword evidence="5 10" id="KW-1133">Transmembrane helix</keyword>
<evidence type="ECO:0000256" key="10">
    <source>
        <dbReference type="SAM" id="Phobius"/>
    </source>
</evidence>
<feature type="compositionally biased region" description="Basic and acidic residues" evidence="9">
    <location>
        <begin position="115"/>
        <end position="128"/>
    </location>
</feature>
<dbReference type="Gene3D" id="1.10.10.1320">
    <property type="entry name" value="Anti-sigma factor, zinc-finger domain"/>
    <property type="match status" value="1"/>
</dbReference>
<dbReference type="InterPro" id="IPR041916">
    <property type="entry name" value="Anti_sigma_zinc_sf"/>
</dbReference>
<evidence type="ECO:0000256" key="5">
    <source>
        <dbReference type="ARBA" id="ARBA00022989"/>
    </source>
</evidence>
<dbReference type="Pfam" id="PF10099">
    <property type="entry name" value="RskA_C"/>
    <property type="match status" value="1"/>
</dbReference>